<dbReference type="InterPro" id="IPR036188">
    <property type="entry name" value="FAD/NAD-bd_sf"/>
</dbReference>
<dbReference type="PANTHER" id="PTHR13847:SF287">
    <property type="entry name" value="FAD-DEPENDENT OXIDOREDUCTASE DOMAIN-CONTAINING PROTEIN 1"/>
    <property type="match status" value="1"/>
</dbReference>
<dbReference type="RefSeq" id="WP_276650815.1">
    <property type="nucleotide sequence ID" value="NZ_DOOG01000013.1"/>
</dbReference>
<dbReference type="SUPFAM" id="SSF51905">
    <property type="entry name" value="FAD/NAD(P)-binding domain"/>
    <property type="match status" value="1"/>
</dbReference>
<protein>
    <submittedName>
        <fullName evidence="3">FAD-dependent oxidoreductase</fullName>
    </submittedName>
</protein>
<gene>
    <name evidence="3" type="ORF">DEF21_01175</name>
</gene>
<dbReference type="Pfam" id="PF01266">
    <property type="entry name" value="DAO"/>
    <property type="match status" value="1"/>
</dbReference>
<dbReference type="GO" id="GO:0032981">
    <property type="term" value="P:mitochondrial respiratory chain complex I assembly"/>
    <property type="evidence" value="ECO:0007669"/>
    <property type="project" value="TreeGrafter"/>
</dbReference>
<evidence type="ECO:0000256" key="1">
    <source>
        <dbReference type="ARBA" id="ARBA00023002"/>
    </source>
</evidence>
<accession>A0A358HMU9</accession>
<proteinExistence type="predicted"/>
<dbReference type="AlphaFoldDB" id="A0A358HMU9"/>
<name>A0A358HMU9_9PROT</name>
<feature type="non-terminal residue" evidence="3">
    <location>
        <position position="111"/>
    </location>
</feature>
<evidence type="ECO:0000313" key="3">
    <source>
        <dbReference type="EMBL" id="HBU96501.1"/>
    </source>
</evidence>
<dbReference type="PANTHER" id="PTHR13847">
    <property type="entry name" value="SARCOSINE DEHYDROGENASE-RELATED"/>
    <property type="match status" value="1"/>
</dbReference>
<dbReference type="Gene3D" id="3.50.50.60">
    <property type="entry name" value="FAD/NAD(P)-binding domain"/>
    <property type="match status" value="1"/>
</dbReference>
<feature type="domain" description="FAD dependent oxidoreductase" evidence="2">
    <location>
        <begin position="9"/>
        <end position="107"/>
    </location>
</feature>
<organism evidence="3 4">
    <name type="scientific">Thalassospira lucentensis</name>
    <dbReference type="NCBI Taxonomy" id="168935"/>
    <lineage>
        <taxon>Bacteria</taxon>
        <taxon>Pseudomonadati</taxon>
        <taxon>Pseudomonadota</taxon>
        <taxon>Alphaproteobacteria</taxon>
        <taxon>Rhodospirillales</taxon>
        <taxon>Thalassospiraceae</taxon>
        <taxon>Thalassospira</taxon>
    </lineage>
</organism>
<evidence type="ECO:0000259" key="2">
    <source>
        <dbReference type="Pfam" id="PF01266"/>
    </source>
</evidence>
<dbReference type="Gene3D" id="3.30.9.10">
    <property type="entry name" value="D-Amino Acid Oxidase, subunit A, domain 2"/>
    <property type="match status" value="1"/>
</dbReference>
<dbReference type="Proteomes" id="UP000264753">
    <property type="component" value="Unassembled WGS sequence"/>
</dbReference>
<dbReference type="GO" id="GO:0016491">
    <property type="term" value="F:oxidoreductase activity"/>
    <property type="evidence" value="ECO:0007669"/>
    <property type="project" value="UniProtKB-KW"/>
</dbReference>
<keyword evidence="1" id="KW-0560">Oxidoreductase</keyword>
<dbReference type="InterPro" id="IPR006076">
    <property type="entry name" value="FAD-dep_OxRdtase"/>
</dbReference>
<dbReference type="GO" id="GO:0005737">
    <property type="term" value="C:cytoplasm"/>
    <property type="evidence" value="ECO:0007669"/>
    <property type="project" value="TreeGrafter"/>
</dbReference>
<dbReference type="EMBL" id="DOOG01000013">
    <property type="protein sequence ID" value="HBU96501.1"/>
    <property type="molecule type" value="Genomic_DNA"/>
</dbReference>
<comment type="caution">
    <text evidence="3">The sequence shown here is derived from an EMBL/GenBank/DDBJ whole genome shotgun (WGS) entry which is preliminary data.</text>
</comment>
<reference evidence="3 4" key="1">
    <citation type="journal article" date="2018" name="Nat. Biotechnol.">
        <title>A standardized bacterial taxonomy based on genome phylogeny substantially revises the tree of life.</title>
        <authorList>
            <person name="Parks D.H."/>
            <person name="Chuvochina M."/>
            <person name="Waite D.W."/>
            <person name="Rinke C."/>
            <person name="Skarshewski A."/>
            <person name="Chaumeil P.A."/>
            <person name="Hugenholtz P."/>
        </authorList>
    </citation>
    <scope>NUCLEOTIDE SEQUENCE [LARGE SCALE GENOMIC DNA]</scope>
    <source>
        <strain evidence="3">UBA8707</strain>
    </source>
</reference>
<evidence type="ECO:0000313" key="4">
    <source>
        <dbReference type="Proteomes" id="UP000264753"/>
    </source>
</evidence>
<sequence length="111" mass="12300">MGSEAQNYDVIIVGGAVIGSSIAWHLSGRDDFKGRVLVIEKDPNYEFCSTALSAASIRQQFSTPINIEMSGYGIDFLRNLKRDLDPDVDISLHEKGYLVLATDDGRDILRH</sequence>